<comment type="caution">
    <text evidence="1">The sequence shown here is derived from an EMBL/GenBank/DDBJ whole genome shotgun (WGS) entry which is preliminary data.</text>
</comment>
<accession>A0ABP8E0R3</accession>
<dbReference type="SUPFAM" id="SSF50998">
    <property type="entry name" value="Quinoprotein alcohol dehydrogenase-like"/>
    <property type="match status" value="1"/>
</dbReference>
<protein>
    <recommendedName>
        <fullName evidence="3">Pyrroloquinoline-quinone binding quinoprotein</fullName>
    </recommendedName>
</protein>
<organism evidence="1 2">
    <name type="scientific">Frondihabitans peucedani</name>
    <dbReference type="NCBI Taxonomy" id="598626"/>
    <lineage>
        <taxon>Bacteria</taxon>
        <taxon>Bacillati</taxon>
        <taxon>Actinomycetota</taxon>
        <taxon>Actinomycetes</taxon>
        <taxon>Micrococcales</taxon>
        <taxon>Microbacteriaceae</taxon>
        <taxon>Frondihabitans</taxon>
    </lineage>
</organism>
<keyword evidence="2" id="KW-1185">Reference proteome</keyword>
<reference evidence="2" key="1">
    <citation type="journal article" date="2019" name="Int. J. Syst. Evol. Microbiol.">
        <title>The Global Catalogue of Microorganisms (GCM) 10K type strain sequencing project: providing services to taxonomists for standard genome sequencing and annotation.</title>
        <authorList>
            <consortium name="The Broad Institute Genomics Platform"/>
            <consortium name="The Broad Institute Genome Sequencing Center for Infectious Disease"/>
            <person name="Wu L."/>
            <person name="Ma J."/>
        </authorList>
    </citation>
    <scope>NUCLEOTIDE SEQUENCE [LARGE SCALE GENOMIC DNA]</scope>
    <source>
        <strain evidence="2">JCM 17442</strain>
    </source>
</reference>
<evidence type="ECO:0000313" key="2">
    <source>
        <dbReference type="Proteomes" id="UP001501594"/>
    </source>
</evidence>
<evidence type="ECO:0000313" key="1">
    <source>
        <dbReference type="EMBL" id="GAA4265791.1"/>
    </source>
</evidence>
<gene>
    <name evidence="1" type="ORF">GCM10022256_14030</name>
</gene>
<name>A0ABP8E0R3_9MICO</name>
<dbReference type="Gene3D" id="2.130.10.10">
    <property type="entry name" value="YVTN repeat-like/Quinoprotein amine dehydrogenase"/>
    <property type="match status" value="1"/>
</dbReference>
<evidence type="ECO:0008006" key="3">
    <source>
        <dbReference type="Google" id="ProtNLM"/>
    </source>
</evidence>
<dbReference type="InterPro" id="IPR011047">
    <property type="entry name" value="Quinoprotein_ADH-like_sf"/>
</dbReference>
<proteinExistence type="predicted"/>
<sequence length="470" mass="47371">MPTLAAQPAEAATTPTVSLVWSKNFGISGKPVALSSPMVATLDGGGSSVVIGDRAGYERAYHLSNGSGLKGWPVSTGGVAVDSTASVRGSGSGARVYFGEGNSATPSKGGYRAIASTGKIAWSLKPKAEPGKPATAGVMSGLAIGNMQSDNSVVGGSMGQTQLLIDASTGAIGKGFPWFQADSNFTTPAVSTLGMSGRDLIVEGGDSTAGIAFGKRYANGGHIRILKPTGNAGTGNQGGGLRCEYNTTQVVQSSPAVGPFLTGGKWGAVAGTGKYYKGASDSNKVIAIDSSCHPIWKANLGGITDSSPALADVKGTGHTWVVAAGRISNTSSRVSALDGSNGRALWSTTVPGGVYGGVTSADLTGAGYQDVIVPTVTGTYIIDGRSGKTVAKVGAGYGFQNSALVTNDPDGSIGLTLAGYNGKNQGTLLHYRFTNAGAKGANVNKKGAWPMFHHDQKLTGDSQTVLTAKP</sequence>
<dbReference type="EMBL" id="BAABAU010000001">
    <property type="protein sequence ID" value="GAA4265791.1"/>
    <property type="molecule type" value="Genomic_DNA"/>
</dbReference>
<dbReference type="Proteomes" id="UP001501594">
    <property type="component" value="Unassembled WGS sequence"/>
</dbReference>
<dbReference type="InterPro" id="IPR015943">
    <property type="entry name" value="WD40/YVTN_repeat-like_dom_sf"/>
</dbReference>